<sequence length="172" mass="18269">MAKTREQKEQHIALLADKLKTAKSVVFANFQGLKMSESDELREACRKQNVAYMASKKTLLKRAIEAAGLTIAPEKLESGVAVAFGADEVAPAQALANFGKTHEVMTIYGGILEGAFIDSAKVMELSKLGSKQELLAKLVGTINAPVAGFVNVLAGNLRGLVTVLNAIKEAKA</sequence>
<protein>
    <recommendedName>
        <fullName evidence="4 5">Large ribosomal subunit protein uL10</fullName>
    </recommendedName>
</protein>
<evidence type="ECO:0000256" key="2">
    <source>
        <dbReference type="ARBA" id="ARBA00022980"/>
    </source>
</evidence>
<comment type="subunit">
    <text evidence="5">Part of the ribosomal stalk of the 50S ribosomal subunit. The N-terminus interacts with L11 and the large rRNA to form the base of the stalk. The C-terminus forms an elongated spine to which L12 dimers bind in a sequential fashion forming a multimeric L10(L12)X complex.</text>
</comment>
<organism evidence="6 7">
    <name type="scientific">Candidatus Magasanikbacteria bacterium RIFCSPHIGHO2_02_FULL_51_14</name>
    <dbReference type="NCBI Taxonomy" id="1798683"/>
    <lineage>
        <taxon>Bacteria</taxon>
        <taxon>Candidatus Magasanikiibacteriota</taxon>
    </lineage>
</organism>
<dbReference type="Pfam" id="PF00466">
    <property type="entry name" value="Ribosomal_L10"/>
    <property type="match status" value="1"/>
</dbReference>
<evidence type="ECO:0000256" key="3">
    <source>
        <dbReference type="ARBA" id="ARBA00023274"/>
    </source>
</evidence>
<comment type="function">
    <text evidence="5">Forms part of the ribosomal stalk, playing a central role in the interaction of the ribosome with GTP-bound translation factors.</text>
</comment>
<dbReference type="CDD" id="cd05797">
    <property type="entry name" value="Ribosomal_L10"/>
    <property type="match status" value="1"/>
</dbReference>
<dbReference type="PANTHER" id="PTHR11560">
    <property type="entry name" value="39S RIBOSOMAL PROTEIN L10, MITOCHONDRIAL"/>
    <property type="match status" value="1"/>
</dbReference>
<dbReference type="SUPFAM" id="SSF160369">
    <property type="entry name" value="Ribosomal protein L10-like"/>
    <property type="match status" value="1"/>
</dbReference>
<dbReference type="AlphaFoldDB" id="A0A1F6MHF8"/>
<evidence type="ECO:0000313" key="7">
    <source>
        <dbReference type="Proteomes" id="UP000177457"/>
    </source>
</evidence>
<keyword evidence="2 5" id="KW-0689">Ribosomal protein</keyword>
<evidence type="ECO:0000256" key="5">
    <source>
        <dbReference type="HAMAP-Rule" id="MF_00362"/>
    </source>
</evidence>
<dbReference type="InterPro" id="IPR022973">
    <property type="entry name" value="Ribosomal_uL10_bac"/>
</dbReference>
<accession>A0A1F6MHF8</accession>
<comment type="caution">
    <text evidence="6">The sequence shown here is derived from an EMBL/GenBank/DDBJ whole genome shotgun (WGS) entry which is preliminary data.</text>
</comment>
<dbReference type="EMBL" id="MFQE01000036">
    <property type="protein sequence ID" value="OGH71097.1"/>
    <property type="molecule type" value="Genomic_DNA"/>
</dbReference>
<dbReference type="InterPro" id="IPR047865">
    <property type="entry name" value="Ribosomal_uL10_bac_type"/>
</dbReference>
<dbReference type="Gene3D" id="3.30.70.1730">
    <property type="match status" value="1"/>
</dbReference>
<dbReference type="GO" id="GO:0005840">
    <property type="term" value="C:ribosome"/>
    <property type="evidence" value="ECO:0007669"/>
    <property type="project" value="UniProtKB-KW"/>
</dbReference>
<dbReference type="STRING" id="1798683.A3C90_00555"/>
<comment type="similarity">
    <text evidence="1 5">Belongs to the universal ribosomal protein uL10 family.</text>
</comment>
<dbReference type="NCBIfam" id="NF000955">
    <property type="entry name" value="PRK00099.1-1"/>
    <property type="match status" value="1"/>
</dbReference>
<reference evidence="6 7" key="1">
    <citation type="journal article" date="2016" name="Nat. Commun.">
        <title>Thousands of microbial genomes shed light on interconnected biogeochemical processes in an aquifer system.</title>
        <authorList>
            <person name="Anantharaman K."/>
            <person name="Brown C.T."/>
            <person name="Hug L.A."/>
            <person name="Sharon I."/>
            <person name="Castelle C.J."/>
            <person name="Probst A.J."/>
            <person name="Thomas B.C."/>
            <person name="Singh A."/>
            <person name="Wilkins M.J."/>
            <person name="Karaoz U."/>
            <person name="Brodie E.L."/>
            <person name="Williams K.H."/>
            <person name="Hubbard S.S."/>
            <person name="Banfield J.F."/>
        </authorList>
    </citation>
    <scope>NUCLEOTIDE SEQUENCE [LARGE SCALE GENOMIC DNA]</scope>
</reference>
<gene>
    <name evidence="5" type="primary">rplJ</name>
    <name evidence="6" type="ORF">A3C90_00555</name>
</gene>
<proteinExistence type="inferred from homology"/>
<dbReference type="InterPro" id="IPR001790">
    <property type="entry name" value="Ribosomal_uL10"/>
</dbReference>
<dbReference type="GO" id="GO:0006412">
    <property type="term" value="P:translation"/>
    <property type="evidence" value="ECO:0007669"/>
    <property type="project" value="UniProtKB-UniRule"/>
</dbReference>
<dbReference type="HAMAP" id="MF_00362">
    <property type="entry name" value="Ribosomal_uL10"/>
    <property type="match status" value="1"/>
</dbReference>
<keyword evidence="5" id="KW-0699">rRNA-binding</keyword>
<evidence type="ECO:0000256" key="4">
    <source>
        <dbReference type="ARBA" id="ARBA00035202"/>
    </source>
</evidence>
<evidence type="ECO:0000256" key="1">
    <source>
        <dbReference type="ARBA" id="ARBA00008889"/>
    </source>
</evidence>
<dbReference type="InterPro" id="IPR043141">
    <property type="entry name" value="Ribosomal_uL10-like_sf"/>
</dbReference>
<dbReference type="GO" id="GO:1990904">
    <property type="term" value="C:ribonucleoprotein complex"/>
    <property type="evidence" value="ECO:0007669"/>
    <property type="project" value="UniProtKB-KW"/>
</dbReference>
<keyword evidence="3 5" id="KW-0687">Ribonucleoprotein</keyword>
<keyword evidence="5" id="KW-0694">RNA-binding</keyword>
<name>A0A1F6MHF8_9BACT</name>
<dbReference type="GO" id="GO:0070180">
    <property type="term" value="F:large ribosomal subunit rRNA binding"/>
    <property type="evidence" value="ECO:0007669"/>
    <property type="project" value="UniProtKB-UniRule"/>
</dbReference>
<dbReference type="Proteomes" id="UP000177457">
    <property type="component" value="Unassembled WGS sequence"/>
</dbReference>
<evidence type="ECO:0000313" key="6">
    <source>
        <dbReference type="EMBL" id="OGH71097.1"/>
    </source>
</evidence>
<dbReference type="Gene3D" id="6.10.250.290">
    <property type="match status" value="1"/>
</dbReference>